<name>A0ABD3ME68_9STRA</name>
<proteinExistence type="inferred from homology"/>
<protein>
    <recommendedName>
        <fullName evidence="2">NIPSNAP domain-containing protein</fullName>
    </recommendedName>
</protein>
<dbReference type="Pfam" id="PF07978">
    <property type="entry name" value="NIPSNAP"/>
    <property type="match status" value="2"/>
</dbReference>
<dbReference type="PANTHER" id="PTHR21017">
    <property type="entry name" value="NIPSNAP-RELATED"/>
    <property type="match status" value="1"/>
</dbReference>
<keyword evidence="4" id="KW-1185">Reference proteome</keyword>
<feature type="domain" description="NIPSNAP" evidence="2">
    <location>
        <begin position="49"/>
        <end position="141"/>
    </location>
</feature>
<evidence type="ECO:0000313" key="4">
    <source>
        <dbReference type="Proteomes" id="UP001530293"/>
    </source>
</evidence>
<dbReference type="InterPro" id="IPR012577">
    <property type="entry name" value="NIPSNAP"/>
</dbReference>
<dbReference type="EMBL" id="JALLBG020000135">
    <property type="protein sequence ID" value="KAL3762425.1"/>
    <property type="molecule type" value="Genomic_DNA"/>
</dbReference>
<dbReference type="PANTHER" id="PTHR21017:SF17">
    <property type="entry name" value="PROTEIN NIPSNAP"/>
    <property type="match status" value="1"/>
</dbReference>
<reference evidence="3 4" key="1">
    <citation type="submission" date="2024-10" db="EMBL/GenBank/DDBJ databases">
        <title>Updated reference genomes for cyclostephanoid diatoms.</title>
        <authorList>
            <person name="Roberts W.R."/>
            <person name="Alverson A.J."/>
        </authorList>
    </citation>
    <scope>NUCLEOTIDE SEQUENCE [LARGE SCALE GENOMIC DNA]</scope>
    <source>
        <strain evidence="3 4">AJA232-27</strain>
    </source>
</reference>
<dbReference type="SUPFAM" id="SSF54909">
    <property type="entry name" value="Dimeric alpha+beta barrel"/>
    <property type="match status" value="2"/>
</dbReference>
<sequence>MISARFMASSHWRKSQTRFHLPLSNASNLMKPFSSTPTDSAALSSSPIVELRHYQLHPSQCSLYMEHTTQSAELRKSLPLAFFGFPEMGSIPLNTAVHLYHYPGGHSERLERRTVLARNNEWKEYLGDVKSCMIKQKSEIFVEARQVIDYHAIKGLQYWIDMDNNVTRCCNESSNKGIVELRKYQLKLGYDTVPKFLEIYSEALPSKLRAAGHPTTELVTLLVSDVGSLNTVYELWKHGGEYCGFQAMEQSRQASRGAQEWRKGIAQIAELADTFDTTILRATSFSPLR</sequence>
<dbReference type="InterPro" id="IPR011008">
    <property type="entry name" value="Dimeric_a/b-barrel"/>
</dbReference>
<evidence type="ECO:0000256" key="1">
    <source>
        <dbReference type="ARBA" id="ARBA00005291"/>
    </source>
</evidence>
<accession>A0ABD3ME68</accession>
<comment type="caution">
    <text evidence="3">The sequence shown here is derived from an EMBL/GenBank/DDBJ whole genome shotgun (WGS) entry which is preliminary data.</text>
</comment>
<organism evidence="3 4">
    <name type="scientific">Discostella pseudostelligera</name>
    <dbReference type="NCBI Taxonomy" id="259834"/>
    <lineage>
        <taxon>Eukaryota</taxon>
        <taxon>Sar</taxon>
        <taxon>Stramenopiles</taxon>
        <taxon>Ochrophyta</taxon>
        <taxon>Bacillariophyta</taxon>
        <taxon>Coscinodiscophyceae</taxon>
        <taxon>Thalassiosirophycidae</taxon>
        <taxon>Stephanodiscales</taxon>
        <taxon>Stephanodiscaceae</taxon>
        <taxon>Discostella</taxon>
    </lineage>
</organism>
<evidence type="ECO:0000313" key="3">
    <source>
        <dbReference type="EMBL" id="KAL3762425.1"/>
    </source>
</evidence>
<dbReference type="InterPro" id="IPR051557">
    <property type="entry name" value="NipSnap_domain"/>
</dbReference>
<dbReference type="Gene3D" id="3.30.70.100">
    <property type="match status" value="2"/>
</dbReference>
<dbReference type="GO" id="GO:0000423">
    <property type="term" value="P:mitophagy"/>
    <property type="evidence" value="ECO:0007669"/>
    <property type="project" value="UniProtKB-ARBA"/>
</dbReference>
<dbReference type="Proteomes" id="UP001530293">
    <property type="component" value="Unassembled WGS sequence"/>
</dbReference>
<evidence type="ECO:0000259" key="2">
    <source>
        <dbReference type="Pfam" id="PF07978"/>
    </source>
</evidence>
<gene>
    <name evidence="3" type="ORF">ACHAWU_008128</name>
</gene>
<comment type="similarity">
    <text evidence="1">Belongs to the NipSnap family.</text>
</comment>
<dbReference type="AlphaFoldDB" id="A0ABD3ME68"/>
<feature type="domain" description="NIPSNAP" evidence="2">
    <location>
        <begin position="179"/>
        <end position="287"/>
    </location>
</feature>